<dbReference type="Pfam" id="PF07007">
    <property type="entry name" value="LprI"/>
    <property type="match status" value="1"/>
</dbReference>
<keyword evidence="1" id="KW-0732">Signal</keyword>
<feature type="domain" description="Lysozyme inhibitor LprI-like N-terminal" evidence="2">
    <location>
        <begin position="33"/>
        <end position="133"/>
    </location>
</feature>
<sequence>MPLTTAALLPAGLFLIALALAAGGARAQETADCSDAVTQVEMTGCAEQDWQNADAELNIAYKAAMAKMQEIDGYLDDNLIGAAETLREAQRAWIPYRDKTCEAYGFLARGGSLESQLVYGCLADLTRQRTGELNDLTGGLGN</sequence>
<keyword evidence="4" id="KW-1185">Reference proteome</keyword>
<evidence type="ECO:0000313" key="3">
    <source>
        <dbReference type="EMBL" id="MCX2724852.1"/>
    </source>
</evidence>
<comment type="caution">
    <text evidence="3">The sequence shown here is derived from an EMBL/GenBank/DDBJ whole genome shotgun (WGS) entry which is preliminary data.</text>
</comment>
<dbReference type="Proteomes" id="UP001300261">
    <property type="component" value="Unassembled WGS sequence"/>
</dbReference>
<reference evidence="3 4" key="1">
    <citation type="journal article" date="2016" name="Int. J. Syst. Evol. Microbiol.">
        <title>Labrenzia salina sp. nov., isolated from the rhizosphere of the halophyte Arthrocnemum macrostachyum.</title>
        <authorList>
            <person name="Camacho M."/>
            <person name="Redondo-Gomez S."/>
            <person name="Rodriguez-Llorente I."/>
            <person name="Rohde M."/>
            <person name="Sproer C."/>
            <person name="Schumann P."/>
            <person name="Klenk H.P."/>
            <person name="Montero-Calasanz M.D.C."/>
        </authorList>
    </citation>
    <scope>NUCLEOTIDE SEQUENCE [LARGE SCALE GENOMIC DNA]</scope>
    <source>
        <strain evidence="3 4">DSM 29163</strain>
    </source>
</reference>
<dbReference type="PANTHER" id="PTHR39176:SF1">
    <property type="entry name" value="PERIPLASMIC PROTEIN"/>
    <property type="match status" value="1"/>
</dbReference>
<name>A0ABT3R747_9HYPH</name>
<feature type="chain" id="PRO_5045922469" evidence="1">
    <location>
        <begin position="28"/>
        <end position="142"/>
    </location>
</feature>
<accession>A0ABT3R747</accession>
<dbReference type="RefSeq" id="WP_265965188.1">
    <property type="nucleotide sequence ID" value="NZ_JAPEVI010000003.1"/>
</dbReference>
<protein>
    <submittedName>
        <fullName evidence="3">Lysozyme inhibitor LprI family protein</fullName>
    </submittedName>
</protein>
<evidence type="ECO:0000313" key="4">
    <source>
        <dbReference type="Proteomes" id="UP001300261"/>
    </source>
</evidence>
<evidence type="ECO:0000259" key="2">
    <source>
        <dbReference type="Pfam" id="PF07007"/>
    </source>
</evidence>
<dbReference type="Gene3D" id="1.20.1270.180">
    <property type="match status" value="1"/>
</dbReference>
<dbReference type="PANTHER" id="PTHR39176">
    <property type="entry name" value="PERIPLASMIC PROTEIN-RELATED"/>
    <property type="match status" value="1"/>
</dbReference>
<dbReference type="EMBL" id="JAPEVI010000003">
    <property type="protein sequence ID" value="MCX2724852.1"/>
    <property type="molecule type" value="Genomic_DNA"/>
</dbReference>
<feature type="signal peptide" evidence="1">
    <location>
        <begin position="1"/>
        <end position="27"/>
    </location>
</feature>
<dbReference type="InterPro" id="IPR009739">
    <property type="entry name" value="LprI-like_N"/>
</dbReference>
<evidence type="ECO:0000256" key="1">
    <source>
        <dbReference type="SAM" id="SignalP"/>
    </source>
</evidence>
<gene>
    <name evidence="3" type="ORF">ON753_21175</name>
</gene>
<proteinExistence type="predicted"/>
<organism evidence="3 4">
    <name type="scientific">Roseibium salinum</name>
    <dbReference type="NCBI Taxonomy" id="1604349"/>
    <lineage>
        <taxon>Bacteria</taxon>
        <taxon>Pseudomonadati</taxon>
        <taxon>Pseudomonadota</taxon>
        <taxon>Alphaproteobacteria</taxon>
        <taxon>Hyphomicrobiales</taxon>
        <taxon>Stappiaceae</taxon>
        <taxon>Roseibium</taxon>
    </lineage>
</organism>